<evidence type="ECO:0000313" key="2">
    <source>
        <dbReference type="EMBL" id="CAF1292065.1"/>
    </source>
</evidence>
<comment type="caution">
    <text evidence="1">The sequence shown here is derived from an EMBL/GenBank/DDBJ whole genome shotgun (WGS) entry which is preliminary data.</text>
</comment>
<evidence type="ECO:0000313" key="1">
    <source>
        <dbReference type="EMBL" id="CAF1224693.1"/>
    </source>
</evidence>
<dbReference type="Proteomes" id="UP000681722">
    <property type="component" value="Unassembled WGS sequence"/>
</dbReference>
<dbReference type="Proteomes" id="UP000677228">
    <property type="component" value="Unassembled WGS sequence"/>
</dbReference>
<organism evidence="1 5">
    <name type="scientific">Didymodactylos carnosus</name>
    <dbReference type="NCBI Taxonomy" id="1234261"/>
    <lineage>
        <taxon>Eukaryota</taxon>
        <taxon>Metazoa</taxon>
        <taxon>Spiralia</taxon>
        <taxon>Gnathifera</taxon>
        <taxon>Rotifera</taxon>
        <taxon>Eurotatoria</taxon>
        <taxon>Bdelloidea</taxon>
        <taxon>Philodinida</taxon>
        <taxon>Philodinidae</taxon>
        <taxon>Didymodactylos</taxon>
    </lineage>
</organism>
<dbReference type="OrthoDB" id="2446864at2759"/>
<evidence type="ECO:0000313" key="5">
    <source>
        <dbReference type="Proteomes" id="UP000663829"/>
    </source>
</evidence>
<dbReference type="EMBL" id="CAJOBA010040567">
    <property type="protein sequence ID" value="CAF4096878.1"/>
    <property type="molecule type" value="Genomic_DNA"/>
</dbReference>
<evidence type="ECO:0000313" key="4">
    <source>
        <dbReference type="EMBL" id="CAF4096878.1"/>
    </source>
</evidence>
<accession>A0A814Y4W8</accession>
<protein>
    <submittedName>
        <fullName evidence="1">Uncharacterized protein</fullName>
    </submittedName>
</protein>
<dbReference type="EMBL" id="CAJNOK010018997">
    <property type="protein sequence ID" value="CAF1292065.1"/>
    <property type="molecule type" value="Genomic_DNA"/>
</dbReference>
<sequence>MLGFREKRKLNGLDPSIRVDYDASHNFISKDSVKCHDLQADTVGRMSISVANGIKSYTDKVLIRFSLQLDDFNNKLVSAYVLDVSKQIRSFIENIIHFYMYYFPDRSDKFGCNSGEKHPIEECLIVTTGRHLCFF</sequence>
<proteinExistence type="predicted"/>
<dbReference type="Proteomes" id="UP000663829">
    <property type="component" value="Unassembled WGS sequence"/>
</dbReference>
<dbReference type="Proteomes" id="UP000682733">
    <property type="component" value="Unassembled WGS sequence"/>
</dbReference>
<dbReference type="EMBL" id="CAJNOQ010009424">
    <property type="protein sequence ID" value="CAF1224693.1"/>
    <property type="molecule type" value="Genomic_DNA"/>
</dbReference>
<dbReference type="EMBL" id="CAJOBC010009428">
    <property type="protein sequence ID" value="CAF3987721.1"/>
    <property type="molecule type" value="Genomic_DNA"/>
</dbReference>
<dbReference type="AlphaFoldDB" id="A0A814Y4W8"/>
<evidence type="ECO:0000313" key="3">
    <source>
        <dbReference type="EMBL" id="CAF3987721.1"/>
    </source>
</evidence>
<keyword evidence="5" id="KW-1185">Reference proteome</keyword>
<reference evidence="1" key="1">
    <citation type="submission" date="2021-02" db="EMBL/GenBank/DDBJ databases">
        <authorList>
            <person name="Nowell W R."/>
        </authorList>
    </citation>
    <scope>NUCLEOTIDE SEQUENCE</scope>
</reference>
<gene>
    <name evidence="1" type="ORF">GPM918_LOCUS24865</name>
    <name evidence="2" type="ORF">OVA965_LOCUS28142</name>
    <name evidence="3" type="ORF">SRO942_LOCUS24869</name>
    <name evidence="4" type="ORF">TMI583_LOCUS28892</name>
</gene>
<name>A0A814Y4W8_9BILA</name>